<proteinExistence type="predicted"/>
<dbReference type="EMBL" id="MW383255">
    <property type="protein sequence ID" value="QVT92266.1"/>
    <property type="molecule type" value="Genomic_DNA"/>
</dbReference>
<dbReference type="AlphaFoldDB" id="A0A8E6YI67"/>
<gene>
    <name evidence="2" type="primary">RGA-B2-1</name>
</gene>
<protein>
    <submittedName>
        <fullName evidence="2">Uncharacterized protein</fullName>
    </submittedName>
</protein>
<evidence type="ECO:0000256" key="1">
    <source>
        <dbReference type="ARBA" id="ARBA00022821"/>
    </source>
</evidence>
<accession>A0A8E6YI67</accession>
<keyword evidence="1" id="KW-0611">Plant defense</keyword>
<organism evidence="2">
    <name type="scientific">Solanum chacoense</name>
    <name type="common">Chaco potato</name>
    <dbReference type="NCBI Taxonomy" id="4108"/>
    <lineage>
        <taxon>Eukaryota</taxon>
        <taxon>Viridiplantae</taxon>
        <taxon>Streptophyta</taxon>
        <taxon>Embryophyta</taxon>
        <taxon>Tracheophyta</taxon>
        <taxon>Spermatophyta</taxon>
        <taxon>Magnoliopsida</taxon>
        <taxon>eudicotyledons</taxon>
        <taxon>Gunneridae</taxon>
        <taxon>Pentapetalae</taxon>
        <taxon>asterids</taxon>
        <taxon>lamiids</taxon>
        <taxon>Solanales</taxon>
        <taxon>Solanaceae</taxon>
        <taxon>Solanoideae</taxon>
        <taxon>Solaneae</taxon>
        <taxon>Solanum</taxon>
    </lineage>
</organism>
<reference evidence="2" key="1">
    <citation type="journal article" date="2021" name="Plant J.">
        <title>Allelic variants of the NLR protein Rpi-chc1 differentially recognize members of the Phytophthora infestans PexRD12/31 effector superfamily through the leucine-rich repeat domain.</title>
        <authorList>
            <person name="Monino-Lopez D."/>
            <person name="Nijenhuis M."/>
            <person name="Kodde L."/>
            <person name="Kamoun S."/>
            <person name="Salehian H."/>
            <person name="Schentsnyi K."/>
            <person name="Stam R."/>
            <person name="Lokossou A."/>
            <person name="Abd-El-Haliem A."/>
            <person name="Visser R.G."/>
            <person name="Vossen J.H."/>
        </authorList>
    </citation>
    <scope>NUCLEOTIDE SEQUENCE</scope>
</reference>
<name>A0A8E6YI67_SOLCH</name>
<dbReference type="PANTHER" id="PTHR36766">
    <property type="entry name" value="PLANT BROAD-SPECTRUM MILDEW RESISTANCE PROTEIN RPW8"/>
    <property type="match status" value="1"/>
</dbReference>
<sequence length="142" mass="16581">MGLVEMQLSDLREIEIADFGIEAFPPRLDNLISLERLTLVRCKRLQHLNFSDAMPKLQDLWINDCPLLEALLDGLRNLVSLQELHLRNYEKLEHLPSRDAMRRLTKLWKLDIIGCPKLQESCTNSQWSKISHIPRIEVVLNE</sequence>
<dbReference type="GO" id="GO:0006952">
    <property type="term" value="P:defense response"/>
    <property type="evidence" value="ECO:0007669"/>
    <property type="project" value="UniProtKB-KW"/>
</dbReference>
<dbReference type="PANTHER" id="PTHR36766:SF70">
    <property type="entry name" value="DISEASE RESISTANCE PROTEIN RGA4"/>
    <property type="match status" value="1"/>
</dbReference>
<evidence type="ECO:0000313" key="2">
    <source>
        <dbReference type="EMBL" id="QVT92266.1"/>
    </source>
</evidence>